<proteinExistence type="predicted"/>
<name>A0AAU9CHV5_9BACT</name>
<organism evidence="2 3">
    <name type="scientific">Fulvitalea axinellae</name>
    <dbReference type="NCBI Taxonomy" id="1182444"/>
    <lineage>
        <taxon>Bacteria</taxon>
        <taxon>Pseudomonadati</taxon>
        <taxon>Bacteroidota</taxon>
        <taxon>Cytophagia</taxon>
        <taxon>Cytophagales</taxon>
        <taxon>Persicobacteraceae</taxon>
        <taxon>Fulvitalea</taxon>
    </lineage>
</organism>
<dbReference type="KEGG" id="fax:FUAX_41760"/>
<keyword evidence="2" id="KW-0614">Plasmid</keyword>
<gene>
    <name evidence="2" type="ORF">FUAX_41760</name>
</gene>
<protein>
    <submittedName>
        <fullName evidence="2">Uncharacterized protein</fullName>
    </submittedName>
</protein>
<geneLocation type="plasmid" evidence="2 3">
    <name>pFA1</name>
</geneLocation>
<feature type="compositionally biased region" description="Basic and acidic residues" evidence="1">
    <location>
        <begin position="537"/>
        <end position="556"/>
    </location>
</feature>
<keyword evidence="3" id="KW-1185">Reference proteome</keyword>
<reference evidence="2 3" key="1">
    <citation type="submission" date="2021-12" db="EMBL/GenBank/DDBJ databases">
        <title>Genome sequencing of bacteria with rrn-lacking chromosome and rrn-plasmid.</title>
        <authorList>
            <person name="Anda M."/>
            <person name="Iwasaki W."/>
        </authorList>
    </citation>
    <scope>NUCLEOTIDE SEQUENCE [LARGE SCALE GENOMIC DNA]</scope>
    <source>
        <strain evidence="2 3">DSM 100852</strain>
        <plasmid evidence="2 3">pFA1</plasmid>
    </source>
</reference>
<dbReference type="EMBL" id="AP025315">
    <property type="protein sequence ID" value="BDD11744.1"/>
    <property type="molecule type" value="Genomic_DNA"/>
</dbReference>
<dbReference type="AlphaFoldDB" id="A0AAU9CHV5"/>
<evidence type="ECO:0000256" key="1">
    <source>
        <dbReference type="SAM" id="MobiDB-lite"/>
    </source>
</evidence>
<feature type="region of interest" description="Disordered" evidence="1">
    <location>
        <begin position="537"/>
        <end position="562"/>
    </location>
</feature>
<evidence type="ECO:0000313" key="3">
    <source>
        <dbReference type="Proteomes" id="UP001348817"/>
    </source>
</evidence>
<accession>A0AAU9CHV5</accession>
<dbReference type="Proteomes" id="UP001348817">
    <property type="component" value="Plasmid pFA1"/>
</dbReference>
<evidence type="ECO:0000313" key="2">
    <source>
        <dbReference type="EMBL" id="BDD11744.1"/>
    </source>
</evidence>
<sequence>MVPFPKVILKAGQRVVLDDASTVVQGEEEDKEVWYQAYTDGVFDDFWIKDSFFEWAEATNSFPRMLEMFEECWDGRLMRRKDFVRYSGPLKNSLYSHYVKNKKVKPECPEPEQRRIAKGLVKTFLDRPKEDAGLTQSAVGYPTKNYTRQQLASLRDYSGLCSLFLKVTSKGGEGTNQKATPSASRDVPFRYDVYLNIPAPSLLAVMKDLVPLLDQHDEESDMDIDSISVAPLLDLAQRPDSVCVRVNSETGFERLKVFLIDYVGRHKERFVDESLCMTERFARGASWSQDPLFSNVWEMDERLINSVSRFLARVNEAWEAYRKKPPFFDLHSGWWSEIHQMHQRVSEQMASEQKGMQISKKDLRQMDKIAKSLKIQGLSGNVTEWMDHYERYEDRLVKDRKTFLGTRTEALAQLAEKKIKKKNMALRTFMRLCAYHGIDFYHPYRNLPIKPFTDEDLVVVSGDQGLEEWAAEATAPEAVFLPKIDFPKETEKQSTATANYIPGLGREMTTFRSEQEEALECVRDTLSKAFLQVVAGDERQRLKTEKPNRPENEGSGKDGGAG</sequence>